<dbReference type="Pfam" id="PF10825">
    <property type="entry name" value="DUF2752"/>
    <property type="match status" value="1"/>
</dbReference>
<keyword evidence="1" id="KW-0812">Transmembrane</keyword>
<feature type="transmembrane region" description="Helical" evidence="1">
    <location>
        <begin position="125"/>
        <end position="147"/>
    </location>
</feature>
<dbReference type="OrthoDB" id="9815897at2"/>
<dbReference type="RefSeq" id="WP_128706026.1">
    <property type="nucleotide sequence ID" value="NZ_RLII01000010.1"/>
</dbReference>
<comment type="caution">
    <text evidence="2">The sequence shown here is derived from an EMBL/GenBank/DDBJ whole genome shotgun (WGS) entry which is preliminary data.</text>
</comment>
<name>A0A4Q0I404_9FIRM</name>
<feature type="transmembrane region" description="Helical" evidence="1">
    <location>
        <begin position="20"/>
        <end position="39"/>
    </location>
</feature>
<dbReference type="InterPro" id="IPR021215">
    <property type="entry name" value="DUF2752"/>
</dbReference>
<dbReference type="Proteomes" id="UP000289166">
    <property type="component" value="Unassembled WGS sequence"/>
</dbReference>
<accession>A0A4Q0I404</accession>
<feature type="transmembrane region" description="Helical" evidence="1">
    <location>
        <begin position="92"/>
        <end position="113"/>
    </location>
</feature>
<reference evidence="3" key="1">
    <citation type="submission" date="2018-11" db="EMBL/GenBank/DDBJ databases">
        <title>Genome sequencing of a novel mesophilic and cellulolytic organism within the genus Hungateiclostridium.</title>
        <authorList>
            <person name="Rettenmaier R."/>
            <person name="Liebl W."/>
            <person name="Zverlov V."/>
        </authorList>
    </citation>
    <scope>NUCLEOTIDE SEQUENCE [LARGE SCALE GENOMIC DNA]</scope>
    <source>
        <strain evidence="3">N2K1</strain>
    </source>
</reference>
<protein>
    <submittedName>
        <fullName evidence="2">DUF2752 domain-containing protein</fullName>
    </submittedName>
</protein>
<dbReference type="AlphaFoldDB" id="A0A4Q0I404"/>
<gene>
    <name evidence="2" type="ORF">EFD62_09455</name>
</gene>
<sequence length="150" mass="16814">MKQICAKGHFRRFLNEDYILHLSILLLCFFPVMASFFMVTNGEGTAFGLGGHLYGIGIPCIFRASTGYNCPACGMTRSFIYMSDFNISAAWAMNRAGALLYLFCVLQIPYRIMLIFNRKIPLERIVVALGIVFLIIIGSVAVGQFTVQFF</sequence>
<keyword evidence="1" id="KW-0472">Membrane</keyword>
<keyword evidence="1" id="KW-1133">Transmembrane helix</keyword>
<organism evidence="2 3">
    <name type="scientific">Acetivibrio mesophilus</name>
    <dbReference type="NCBI Taxonomy" id="2487273"/>
    <lineage>
        <taxon>Bacteria</taxon>
        <taxon>Bacillati</taxon>
        <taxon>Bacillota</taxon>
        <taxon>Clostridia</taxon>
        <taxon>Eubacteriales</taxon>
        <taxon>Oscillospiraceae</taxon>
        <taxon>Acetivibrio</taxon>
    </lineage>
</organism>
<evidence type="ECO:0000313" key="2">
    <source>
        <dbReference type="EMBL" id="RXE59013.1"/>
    </source>
</evidence>
<proteinExistence type="predicted"/>
<evidence type="ECO:0000256" key="1">
    <source>
        <dbReference type="SAM" id="Phobius"/>
    </source>
</evidence>
<dbReference type="EMBL" id="RLII01000010">
    <property type="protein sequence ID" value="RXE59013.1"/>
    <property type="molecule type" value="Genomic_DNA"/>
</dbReference>
<keyword evidence="3" id="KW-1185">Reference proteome</keyword>
<evidence type="ECO:0000313" key="3">
    <source>
        <dbReference type="Proteomes" id="UP000289166"/>
    </source>
</evidence>